<dbReference type="Gene3D" id="3.30.450.20">
    <property type="entry name" value="PAS domain"/>
    <property type="match status" value="4"/>
</dbReference>
<proteinExistence type="predicted"/>
<feature type="domain" description="PAC" evidence="7">
    <location>
        <begin position="246"/>
        <end position="301"/>
    </location>
</feature>
<dbReference type="SUPFAM" id="SSF55785">
    <property type="entry name" value="PYP-like sensor domain (PAS domain)"/>
    <property type="match status" value="4"/>
</dbReference>
<name>A0A562PI98_9PSED</name>
<gene>
    <name evidence="8" type="ORF">IQ22_04741</name>
</gene>
<feature type="domain" description="PAC" evidence="7">
    <location>
        <begin position="375"/>
        <end position="427"/>
    </location>
</feature>
<organism evidence="8 9">
    <name type="scientific">Pseudomonas duriflava</name>
    <dbReference type="NCBI Taxonomy" id="459528"/>
    <lineage>
        <taxon>Bacteria</taxon>
        <taxon>Pseudomonadati</taxon>
        <taxon>Pseudomonadota</taxon>
        <taxon>Gammaproteobacteria</taxon>
        <taxon>Pseudomonadales</taxon>
        <taxon>Pseudomonadaceae</taxon>
        <taxon>Pseudomonas</taxon>
    </lineage>
</organism>
<reference evidence="8 9" key="1">
    <citation type="journal article" date="2015" name="Stand. Genomic Sci.">
        <title>Genomic Encyclopedia of Bacterial and Archaeal Type Strains, Phase III: the genomes of soil and plant-associated and newly described type strains.</title>
        <authorList>
            <person name="Whitman W.B."/>
            <person name="Woyke T."/>
            <person name="Klenk H.P."/>
            <person name="Zhou Y."/>
            <person name="Lilburn T.G."/>
            <person name="Beck B.J."/>
            <person name="De Vos P."/>
            <person name="Vandamme P."/>
            <person name="Eisen J.A."/>
            <person name="Garrity G."/>
            <person name="Hugenholtz P."/>
            <person name="Kyrpides N.C."/>
        </authorList>
    </citation>
    <scope>NUCLEOTIDE SEQUENCE [LARGE SCALE GENOMIC DNA]</scope>
    <source>
        <strain evidence="8 9">CGMCC 1.6858</strain>
    </source>
</reference>
<dbReference type="NCBIfam" id="TIGR00229">
    <property type="entry name" value="sensory_box"/>
    <property type="match status" value="2"/>
</dbReference>
<dbReference type="SMART" id="SM00091">
    <property type="entry name" value="PAS"/>
    <property type="match status" value="4"/>
</dbReference>
<evidence type="ECO:0000256" key="4">
    <source>
        <dbReference type="ARBA" id="ARBA00022679"/>
    </source>
</evidence>
<keyword evidence="3" id="KW-0597">Phosphoprotein</keyword>
<dbReference type="CDD" id="cd00130">
    <property type="entry name" value="PAS"/>
    <property type="match status" value="3"/>
</dbReference>
<dbReference type="InterPro" id="IPR001610">
    <property type="entry name" value="PAC"/>
</dbReference>
<comment type="caution">
    <text evidence="8">The sequence shown here is derived from an EMBL/GenBank/DDBJ whole genome shotgun (WGS) entry which is preliminary data.</text>
</comment>
<dbReference type="InterPro" id="IPR035965">
    <property type="entry name" value="PAS-like_dom_sf"/>
</dbReference>
<dbReference type="PROSITE" id="PS50113">
    <property type="entry name" value="PAC"/>
    <property type="match status" value="2"/>
</dbReference>
<dbReference type="EC" id="2.7.13.3" evidence="2"/>
<sequence length="587" mass="67267">MPQIQPPNSSPAFMQGGGQAGQLIRSFAWEHSPLGKPETWPQTLQMLVSIVLGSKQAMFIAWGVDKTMIYNDAYADILGRKHPLAMGQPLLDVWKEAREELAPIIADVYSGSSVYMDDFTLTMHRHGYPEEAHFSFSYTPVRDEQGQVAGFFCPCVETTAEVLAERRHREETERQLRLFDQAPGFIAILKGPEHVFEFANATHARLFGNRNFIGQTIREAYPDIEDGQFFQWIDQVFETGERFVAYQMPFRLHGDDTSGPLERYLNFIYEPIKDEAGGVTGIFVEGYDVTEQYQAEQALKASELQFTALVQAMPNGVWSATPEGSISWISEWLVTYCGAKSSAELARNWLDWAHAEDRSAVETLWADCTRSGNLYETKMRLRRFDGEYRWHVVRAVPVYGVGDTVFQWIGTSTDIHDQKQATEELQWLNTRLERRVASRTAQYDRVWRNSRDLLAVTGADGVFRSVNPAWKEILGYDQTQLEGQSLYDFVWHEDIEKTRQAILRAASSDHLTSFEHRYRHRDGTPRWISWHSSVEGDSCYFYGRHITAEKEQQQALWQAEEQLRQAQKMEAVGQLTGGIAHDFNNLL</sequence>
<dbReference type="Pfam" id="PF08448">
    <property type="entry name" value="PAS_4"/>
    <property type="match status" value="3"/>
</dbReference>
<keyword evidence="9" id="KW-1185">Reference proteome</keyword>
<evidence type="ECO:0000256" key="1">
    <source>
        <dbReference type="ARBA" id="ARBA00000085"/>
    </source>
</evidence>
<dbReference type="Proteomes" id="UP000316905">
    <property type="component" value="Unassembled WGS sequence"/>
</dbReference>
<evidence type="ECO:0000259" key="7">
    <source>
        <dbReference type="PROSITE" id="PS50113"/>
    </source>
</evidence>
<dbReference type="PANTHER" id="PTHR43304:SF1">
    <property type="entry name" value="PAC DOMAIN-CONTAINING PROTEIN"/>
    <property type="match status" value="1"/>
</dbReference>
<evidence type="ECO:0000259" key="6">
    <source>
        <dbReference type="PROSITE" id="PS50112"/>
    </source>
</evidence>
<accession>A0A562PI98</accession>
<evidence type="ECO:0000256" key="5">
    <source>
        <dbReference type="ARBA" id="ARBA00022777"/>
    </source>
</evidence>
<dbReference type="InterPro" id="IPR000014">
    <property type="entry name" value="PAS"/>
</dbReference>
<feature type="domain" description="PAS" evidence="6">
    <location>
        <begin position="439"/>
        <end position="509"/>
    </location>
</feature>
<feature type="non-terminal residue" evidence="8">
    <location>
        <position position="587"/>
    </location>
</feature>
<dbReference type="EMBL" id="VLKY01000056">
    <property type="protein sequence ID" value="TWI44195.1"/>
    <property type="molecule type" value="Genomic_DNA"/>
</dbReference>
<dbReference type="Gene3D" id="1.10.287.130">
    <property type="match status" value="1"/>
</dbReference>
<evidence type="ECO:0000256" key="3">
    <source>
        <dbReference type="ARBA" id="ARBA00022553"/>
    </source>
</evidence>
<keyword evidence="5" id="KW-0418">Kinase</keyword>
<dbReference type="FunFam" id="3.30.450.20:FF:000099">
    <property type="entry name" value="Sensory box sensor histidine kinase"/>
    <property type="match status" value="1"/>
</dbReference>
<evidence type="ECO:0000313" key="8">
    <source>
        <dbReference type="EMBL" id="TWI44195.1"/>
    </source>
</evidence>
<evidence type="ECO:0000313" key="9">
    <source>
        <dbReference type="Proteomes" id="UP000316905"/>
    </source>
</evidence>
<comment type="catalytic activity">
    <reaction evidence="1">
        <text>ATP + protein L-histidine = ADP + protein N-phospho-L-histidine.</text>
        <dbReference type="EC" id="2.7.13.3"/>
    </reaction>
</comment>
<dbReference type="PANTHER" id="PTHR43304">
    <property type="entry name" value="PHYTOCHROME-LIKE PROTEIN CPH1"/>
    <property type="match status" value="1"/>
</dbReference>
<dbReference type="SMART" id="SM00086">
    <property type="entry name" value="PAC"/>
    <property type="match status" value="4"/>
</dbReference>
<dbReference type="InterPro" id="IPR013656">
    <property type="entry name" value="PAS_4"/>
</dbReference>
<dbReference type="AlphaFoldDB" id="A0A562PI98"/>
<dbReference type="InterPro" id="IPR000700">
    <property type="entry name" value="PAS-assoc_C"/>
</dbReference>
<dbReference type="Pfam" id="PF08447">
    <property type="entry name" value="PAS_3"/>
    <property type="match status" value="1"/>
</dbReference>
<evidence type="ECO:0000256" key="2">
    <source>
        <dbReference type="ARBA" id="ARBA00012438"/>
    </source>
</evidence>
<dbReference type="InterPro" id="IPR052162">
    <property type="entry name" value="Sensor_kinase/Photoreceptor"/>
</dbReference>
<dbReference type="GO" id="GO:0004673">
    <property type="term" value="F:protein histidine kinase activity"/>
    <property type="evidence" value="ECO:0007669"/>
    <property type="project" value="UniProtKB-EC"/>
</dbReference>
<keyword evidence="4" id="KW-0808">Transferase</keyword>
<dbReference type="PROSITE" id="PS50112">
    <property type="entry name" value="PAS"/>
    <property type="match status" value="1"/>
</dbReference>
<dbReference type="InterPro" id="IPR013655">
    <property type="entry name" value="PAS_fold_3"/>
</dbReference>
<protein>
    <recommendedName>
        <fullName evidence="2">histidine kinase</fullName>
        <ecNumber evidence="2">2.7.13.3</ecNumber>
    </recommendedName>
</protein>
<dbReference type="OrthoDB" id="6973808at2"/>